<dbReference type="Proteomes" id="UP000007056">
    <property type="component" value="Chromosome"/>
</dbReference>
<accession>A8EY94</accession>
<dbReference type="KEGG" id="rcm:A1E_01910"/>
<proteinExistence type="predicted"/>
<reference evidence="2" key="1">
    <citation type="submission" date="2007-09" db="EMBL/GenBank/DDBJ databases">
        <title>Complete genome sequence of Rickettsia canadensis.</title>
        <authorList>
            <person name="Madan A."/>
            <person name="Fahey J."/>
            <person name="Helton E."/>
            <person name="Ketteman M."/>
            <person name="Madan A."/>
            <person name="Rodrigues S."/>
            <person name="Sanchez A."/>
            <person name="Whiting M."/>
            <person name="Dasch G."/>
            <person name="Eremeeva M."/>
        </authorList>
    </citation>
    <scope>NUCLEOTIDE SEQUENCE [LARGE SCALE GENOMIC DNA]</scope>
    <source>
        <strain evidence="2">McKiel</strain>
    </source>
</reference>
<evidence type="ECO:0000313" key="2">
    <source>
        <dbReference type="Proteomes" id="UP000007056"/>
    </source>
</evidence>
<dbReference type="HOGENOM" id="CLU_3348008_0_0_5"/>
<evidence type="ECO:0000313" key="1">
    <source>
        <dbReference type="EMBL" id="ABV73327.1"/>
    </source>
</evidence>
<dbReference type="AlphaFoldDB" id="A8EY94"/>
<name>A8EY94_RICCK</name>
<protein>
    <submittedName>
        <fullName evidence="1">Uncharacterized protein</fullName>
    </submittedName>
</protein>
<sequence length="37" mass="4209">MDTTLSLQATVESMAKPEESNKNMLYKLAFFTGLLRE</sequence>
<dbReference type="EMBL" id="CP000409">
    <property type="protein sequence ID" value="ABV73327.1"/>
    <property type="molecule type" value="Genomic_DNA"/>
</dbReference>
<gene>
    <name evidence="1" type="ordered locus">A1E_01910</name>
</gene>
<dbReference type="STRING" id="293613.A1E_01910"/>
<organism evidence="1 2">
    <name type="scientific">Rickettsia canadensis (strain McKiel)</name>
    <dbReference type="NCBI Taxonomy" id="293613"/>
    <lineage>
        <taxon>Bacteria</taxon>
        <taxon>Pseudomonadati</taxon>
        <taxon>Pseudomonadota</taxon>
        <taxon>Alphaproteobacteria</taxon>
        <taxon>Rickettsiales</taxon>
        <taxon>Rickettsiaceae</taxon>
        <taxon>Rickettsieae</taxon>
        <taxon>Rickettsia</taxon>
        <taxon>belli group</taxon>
    </lineage>
</organism>